<gene>
    <name evidence="3" type="ORF">P43SY_002914</name>
</gene>
<organism evidence="3 4">
    <name type="scientific">Pythium insidiosum</name>
    <name type="common">Pythiosis disease agent</name>
    <dbReference type="NCBI Taxonomy" id="114742"/>
    <lineage>
        <taxon>Eukaryota</taxon>
        <taxon>Sar</taxon>
        <taxon>Stramenopiles</taxon>
        <taxon>Oomycota</taxon>
        <taxon>Peronosporomycetes</taxon>
        <taxon>Pythiales</taxon>
        <taxon>Pythiaceae</taxon>
        <taxon>Pythium</taxon>
    </lineage>
</organism>
<dbReference type="Proteomes" id="UP001209570">
    <property type="component" value="Unassembled WGS sequence"/>
</dbReference>
<feature type="transmembrane region" description="Helical" evidence="2">
    <location>
        <begin position="104"/>
        <end position="123"/>
    </location>
</feature>
<keyword evidence="2" id="KW-1133">Transmembrane helix</keyword>
<dbReference type="AlphaFoldDB" id="A0AAD5MC30"/>
<sequence length="659" mass="71848">MKPSAVVAPRLLRAYTVDFTPNGVVPSSSRARQALHDGKPRLQLPPAPPPAQPPAATPRQPLPGWSQSFWRWRMEPQCLGRYSVDKLLLLQAYQDGTSLTRSGMVIALTALPVLGLAAVMVAFRPQAASFSAWPPPVAAIAWPGLAYTLLGIGAILPFRQALRLTETSYSCLRVGAVALCTSIGSQGANLLLLRLQIVRPAIRWSFIVLIPWLVFVLLSHSVLMRKLLTRKWRRVKRYLVVLTLQWLTIALSIGVSLLLAVLSAQQSSAMLPLCIAWFLVSPLVKAALRRCSWDPARRLLDLSTEISVCIIEMLWSVLNVAWLSRTVSAQSLSLRAVVLLLLVLAAAETLDAVVVVSTFSRRAFIVDGATALATAISIVRSALFPAATTTGTTPSPTAGRTRRPTIDRQSRESFSMSSPDRVLPAVSRSSISRLSLPSLAKVAVGLGARQSSDRYQRRQPSRRSTQHFLRCANSVFLPAADYEEKGANMRRLLDLSRYTVSAVTDSTAQESAQSPTARRVMLDGITIARREQARVLEQTLQLLFVAEALTLSTFLQALVPGVLALLALERALIEKDGVDVRVAVCACVVLIARALVTLAALGAVMSREYGLSMPRLLAFVLETYSKTVQGKLLTVVITLLVMTPRNTLHLSSRTEPVDL</sequence>
<keyword evidence="2" id="KW-0812">Transmembrane</keyword>
<comment type="caution">
    <text evidence="3">The sequence shown here is derived from an EMBL/GenBank/DDBJ whole genome shotgun (WGS) entry which is preliminary data.</text>
</comment>
<feature type="transmembrane region" description="Helical" evidence="2">
    <location>
        <begin position="334"/>
        <end position="356"/>
    </location>
</feature>
<evidence type="ECO:0000313" key="3">
    <source>
        <dbReference type="EMBL" id="KAJ0402290.1"/>
    </source>
</evidence>
<feature type="transmembrane region" description="Helical" evidence="2">
    <location>
        <begin position="542"/>
        <end position="568"/>
    </location>
</feature>
<feature type="compositionally biased region" description="Low complexity" evidence="1">
    <location>
        <begin position="389"/>
        <end position="399"/>
    </location>
</feature>
<feature type="transmembrane region" description="Helical" evidence="2">
    <location>
        <begin position="300"/>
        <end position="322"/>
    </location>
</feature>
<feature type="transmembrane region" description="Helical" evidence="2">
    <location>
        <begin position="201"/>
        <end position="218"/>
    </location>
</feature>
<evidence type="ECO:0000256" key="2">
    <source>
        <dbReference type="SAM" id="Phobius"/>
    </source>
</evidence>
<evidence type="ECO:0000313" key="4">
    <source>
        <dbReference type="Proteomes" id="UP001209570"/>
    </source>
</evidence>
<name>A0AAD5MC30_PYTIN</name>
<dbReference type="EMBL" id="JAKCXM010000106">
    <property type="protein sequence ID" value="KAJ0402290.1"/>
    <property type="molecule type" value="Genomic_DNA"/>
</dbReference>
<reference evidence="3" key="1">
    <citation type="submission" date="2021-12" db="EMBL/GenBank/DDBJ databases">
        <title>Prjna785345.</title>
        <authorList>
            <person name="Rujirawat T."/>
            <person name="Krajaejun T."/>
        </authorList>
    </citation>
    <scope>NUCLEOTIDE SEQUENCE</scope>
    <source>
        <strain evidence="3">Pi057C3</strain>
    </source>
</reference>
<feature type="transmembrane region" description="Helical" evidence="2">
    <location>
        <begin position="580"/>
        <end position="605"/>
    </location>
</feature>
<keyword evidence="2" id="KW-0472">Membrane</keyword>
<keyword evidence="4" id="KW-1185">Reference proteome</keyword>
<feature type="transmembrane region" description="Helical" evidence="2">
    <location>
        <begin position="269"/>
        <end position="288"/>
    </location>
</feature>
<feature type="transmembrane region" description="Helical" evidence="2">
    <location>
        <begin position="239"/>
        <end position="263"/>
    </location>
</feature>
<protein>
    <recommendedName>
        <fullName evidence="5">Transmembrane protein</fullName>
    </recommendedName>
</protein>
<accession>A0AAD5MC30</accession>
<proteinExistence type="predicted"/>
<feature type="transmembrane region" description="Helical" evidence="2">
    <location>
        <begin position="135"/>
        <end position="158"/>
    </location>
</feature>
<evidence type="ECO:0008006" key="5">
    <source>
        <dbReference type="Google" id="ProtNLM"/>
    </source>
</evidence>
<feature type="region of interest" description="Disordered" evidence="1">
    <location>
        <begin position="389"/>
        <end position="421"/>
    </location>
</feature>
<feature type="transmembrane region" description="Helical" evidence="2">
    <location>
        <begin position="170"/>
        <end position="195"/>
    </location>
</feature>
<evidence type="ECO:0000256" key="1">
    <source>
        <dbReference type="SAM" id="MobiDB-lite"/>
    </source>
</evidence>
<feature type="compositionally biased region" description="Pro residues" evidence="1">
    <location>
        <begin position="43"/>
        <end position="56"/>
    </location>
</feature>
<feature type="region of interest" description="Disordered" evidence="1">
    <location>
        <begin position="39"/>
        <end position="61"/>
    </location>
</feature>